<accession>A0A417Y4A4</accession>
<evidence type="ECO:0000256" key="4">
    <source>
        <dbReference type="ARBA" id="ARBA00023159"/>
    </source>
</evidence>
<evidence type="ECO:0000256" key="3">
    <source>
        <dbReference type="ARBA" id="ARBA00023125"/>
    </source>
</evidence>
<comment type="similarity">
    <text evidence="1">Belongs to the LysR transcriptional regulatory family.</text>
</comment>
<dbReference type="GO" id="GO:0003700">
    <property type="term" value="F:DNA-binding transcription factor activity"/>
    <property type="evidence" value="ECO:0007669"/>
    <property type="project" value="InterPro"/>
</dbReference>
<dbReference type="Pfam" id="PF00126">
    <property type="entry name" value="HTH_1"/>
    <property type="match status" value="1"/>
</dbReference>
<dbReference type="InterPro" id="IPR000847">
    <property type="entry name" value="LysR_HTH_N"/>
</dbReference>
<evidence type="ECO:0000256" key="1">
    <source>
        <dbReference type="ARBA" id="ARBA00009437"/>
    </source>
</evidence>
<dbReference type="Gene3D" id="3.40.190.290">
    <property type="match status" value="1"/>
</dbReference>
<keyword evidence="3" id="KW-0238">DNA-binding</keyword>
<name>A0A417Y4A4_9ACTN</name>
<reference evidence="7 8" key="1">
    <citation type="submission" date="2018-09" db="EMBL/GenBank/DDBJ databases">
        <title>Genome sequencing of Nocardioides immobilis CCTCC AB 2017083 for comparison to Nocardioides silvaticus.</title>
        <authorList>
            <person name="Li C."/>
            <person name="Wang G."/>
        </authorList>
    </citation>
    <scope>NUCLEOTIDE SEQUENCE [LARGE SCALE GENOMIC DNA]</scope>
    <source>
        <strain evidence="7 8">CCTCC AB 2017083</strain>
    </source>
</reference>
<sequence length="292" mass="32032">MTPQPAQLEALVAIAEHGSFESAARVLHVTASAISQRIRALETIAGQVLVSRTTPCRPTPAGEAYVRLGRQTRLLYDEARLEVDDAEHVVSLPVAVNADSLATWFREVLSTAAGWDGVALRLRVEDQAYSAGLLRSGDVLAAVTSEPTPVQGCAVEPVGVLRYGAAATPAFVERWRRGRGMDWERMPVLVFNEKDTLQHDVLAARGVTPRTIHQVPTSTDFHEAARRGLGWCLVPEPQLLPDLDAGRLVRLPGRDQLNRVDVPLYWQRWRLDSPALGRLTAAVHEAARGQLR</sequence>
<dbReference type="PANTHER" id="PTHR30579">
    <property type="entry name" value="TRANSCRIPTIONAL REGULATOR"/>
    <property type="match status" value="1"/>
</dbReference>
<organism evidence="7 8">
    <name type="scientific">Nocardioides immobilis</name>
    <dbReference type="NCBI Taxonomy" id="2049295"/>
    <lineage>
        <taxon>Bacteria</taxon>
        <taxon>Bacillati</taxon>
        <taxon>Actinomycetota</taxon>
        <taxon>Actinomycetes</taxon>
        <taxon>Propionibacteriales</taxon>
        <taxon>Nocardioidaceae</taxon>
        <taxon>Nocardioides</taxon>
    </lineage>
</organism>
<keyword evidence="4" id="KW-0010">Activator</keyword>
<dbReference type="SUPFAM" id="SSF46785">
    <property type="entry name" value="Winged helix' DNA-binding domain"/>
    <property type="match status" value="1"/>
</dbReference>
<dbReference type="Gene3D" id="1.10.10.10">
    <property type="entry name" value="Winged helix-like DNA-binding domain superfamily/Winged helix DNA-binding domain"/>
    <property type="match status" value="1"/>
</dbReference>
<feature type="domain" description="HTH lysR-type" evidence="6">
    <location>
        <begin position="1"/>
        <end position="59"/>
    </location>
</feature>
<dbReference type="Pfam" id="PF03466">
    <property type="entry name" value="LysR_substrate"/>
    <property type="match status" value="1"/>
</dbReference>
<proteinExistence type="inferred from homology"/>
<dbReference type="PANTHER" id="PTHR30579:SF2">
    <property type="entry name" value="HTH-TYPE TRANSCRIPTIONAL REGULATOR ARGP"/>
    <property type="match status" value="1"/>
</dbReference>
<dbReference type="SUPFAM" id="SSF53850">
    <property type="entry name" value="Periplasmic binding protein-like II"/>
    <property type="match status" value="1"/>
</dbReference>
<dbReference type="EMBL" id="QXGH01000013">
    <property type="protein sequence ID" value="RHW27381.1"/>
    <property type="molecule type" value="Genomic_DNA"/>
</dbReference>
<dbReference type="Proteomes" id="UP000283644">
    <property type="component" value="Unassembled WGS sequence"/>
</dbReference>
<dbReference type="InterPro" id="IPR017685">
    <property type="entry name" value="ArgP"/>
</dbReference>
<keyword evidence="8" id="KW-1185">Reference proteome</keyword>
<dbReference type="InterPro" id="IPR036388">
    <property type="entry name" value="WH-like_DNA-bd_sf"/>
</dbReference>
<dbReference type="InterPro" id="IPR005119">
    <property type="entry name" value="LysR_subst-bd"/>
</dbReference>
<comment type="caution">
    <text evidence="7">The sequence shown here is derived from an EMBL/GenBank/DDBJ whole genome shotgun (WGS) entry which is preliminary data.</text>
</comment>
<dbReference type="AlphaFoldDB" id="A0A417Y4A4"/>
<evidence type="ECO:0000256" key="2">
    <source>
        <dbReference type="ARBA" id="ARBA00023015"/>
    </source>
</evidence>
<dbReference type="InterPro" id="IPR050176">
    <property type="entry name" value="LTTR"/>
</dbReference>
<keyword evidence="2" id="KW-0805">Transcription regulation</keyword>
<dbReference type="OrthoDB" id="3252676at2"/>
<dbReference type="NCBIfam" id="NF002964">
    <property type="entry name" value="PRK03635.1"/>
    <property type="match status" value="1"/>
</dbReference>
<keyword evidence="5" id="KW-0804">Transcription</keyword>
<evidence type="ECO:0000313" key="7">
    <source>
        <dbReference type="EMBL" id="RHW27381.1"/>
    </source>
</evidence>
<dbReference type="PROSITE" id="PS50931">
    <property type="entry name" value="HTH_LYSR"/>
    <property type="match status" value="1"/>
</dbReference>
<dbReference type="InterPro" id="IPR036390">
    <property type="entry name" value="WH_DNA-bd_sf"/>
</dbReference>
<evidence type="ECO:0000256" key="5">
    <source>
        <dbReference type="ARBA" id="ARBA00023163"/>
    </source>
</evidence>
<dbReference type="GO" id="GO:0003677">
    <property type="term" value="F:DNA binding"/>
    <property type="evidence" value="ECO:0007669"/>
    <property type="project" value="UniProtKB-KW"/>
</dbReference>
<evidence type="ECO:0000259" key="6">
    <source>
        <dbReference type="PROSITE" id="PS50931"/>
    </source>
</evidence>
<dbReference type="RefSeq" id="WP_118924997.1">
    <property type="nucleotide sequence ID" value="NZ_QXGH01000013.1"/>
</dbReference>
<evidence type="ECO:0000313" key="8">
    <source>
        <dbReference type="Proteomes" id="UP000283644"/>
    </source>
</evidence>
<dbReference type="NCBIfam" id="TIGR03298">
    <property type="entry name" value="argP"/>
    <property type="match status" value="1"/>
</dbReference>
<protein>
    <submittedName>
        <fullName evidence="7">LysR family transcriptional regulator ArgP</fullName>
    </submittedName>
</protein>
<gene>
    <name evidence="7" type="ORF">D0Z08_09535</name>
</gene>